<accession>A0A8H4YGP2</accession>
<name>A0A8H4YGP2_9HYPO</name>
<gene>
    <name evidence="5" type="ORF">FANTH_14679</name>
</gene>
<comment type="caution">
    <text evidence="5">The sequence shown here is derived from an EMBL/GenBank/DDBJ whole genome shotgun (WGS) entry which is preliminary data.</text>
</comment>
<dbReference type="SUPFAM" id="SSF51735">
    <property type="entry name" value="NAD(P)-binding Rossmann-fold domains"/>
    <property type="match status" value="1"/>
</dbReference>
<keyword evidence="3" id="KW-0560">Oxidoreductase</keyword>
<reference evidence="5 6" key="1">
    <citation type="journal article" date="2020" name="BMC Genomics">
        <title>Correction to: Identification and distribution of gene clusters required for synthesis of sphingolipid metabolism inhibitors in diverse species of the filamentous fungus Fusarium.</title>
        <authorList>
            <person name="Kim H.S."/>
            <person name="Lohmar J.M."/>
            <person name="Busman M."/>
            <person name="Brown D.W."/>
            <person name="Naumann T.A."/>
            <person name="Divon H.H."/>
            <person name="Lysoe E."/>
            <person name="Uhlig S."/>
            <person name="Proctor R.H."/>
        </authorList>
    </citation>
    <scope>NUCLEOTIDE SEQUENCE [LARGE SCALE GENOMIC DNA]</scope>
    <source>
        <strain evidence="5 6">NRRL 25214</strain>
    </source>
</reference>
<evidence type="ECO:0000256" key="2">
    <source>
        <dbReference type="ARBA" id="ARBA00022857"/>
    </source>
</evidence>
<dbReference type="EMBL" id="JABEVY010000748">
    <property type="protein sequence ID" value="KAF5227773.1"/>
    <property type="molecule type" value="Genomic_DNA"/>
</dbReference>
<proteinExistence type="inferred from homology"/>
<dbReference type="AlphaFoldDB" id="A0A8H4YGP2"/>
<feature type="domain" description="NmrA-like" evidence="4">
    <location>
        <begin position="4"/>
        <end position="249"/>
    </location>
</feature>
<dbReference type="InterPro" id="IPR036291">
    <property type="entry name" value="NAD(P)-bd_dom_sf"/>
</dbReference>
<evidence type="ECO:0000259" key="4">
    <source>
        <dbReference type="Pfam" id="PF05368"/>
    </source>
</evidence>
<evidence type="ECO:0000256" key="1">
    <source>
        <dbReference type="ARBA" id="ARBA00005725"/>
    </source>
</evidence>
<dbReference type="Pfam" id="PF05368">
    <property type="entry name" value="NmrA"/>
    <property type="match status" value="1"/>
</dbReference>
<keyword evidence="6" id="KW-1185">Reference proteome</keyword>
<comment type="similarity">
    <text evidence="1">Belongs to the NmrA-type oxidoreductase family. Isoflavone reductase subfamily.</text>
</comment>
<keyword evidence="2" id="KW-0521">NADP</keyword>
<organism evidence="5 6">
    <name type="scientific">Fusarium anthophilum</name>
    <dbReference type="NCBI Taxonomy" id="48485"/>
    <lineage>
        <taxon>Eukaryota</taxon>
        <taxon>Fungi</taxon>
        <taxon>Dikarya</taxon>
        <taxon>Ascomycota</taxon>
        <taxon>Pezizomycotina</taxon>
        <taxon>Sordariomycetes</taxon>
        <taxon>Hypocreomycetidae</taxon>
        <taxon>Hypocreales</taxon>
        <taxon>Nectriaceae</taxon>
        <taxon>Fusarium</taxon>
        <taxon>Fusarium fujikuroi species complex</taxon>
    </lineage>
</organism>
<dbReference type="PANTHER" id="PTHR47706">
    <property type="entry name" value="NMRA-LIKE FAMILY PROTEIN"/>
    <property type="match status" value="1"/>
</dbReference>
<dbReference type="GO" id="GO:0016491">
    <property type="term" value="F:oxidoreductase activity"/>
    <property type="evidence" value="ECO:0007669"/>
    <property type="project" value="UniProtKB-KW"/>
</dbReference>
<evidence type="ECO:0000313" key="5">
    <source>
        <dbReference type="EMBL" id="KAF5227773.1"/>
    </source>
</evidence>
<dbReference type="InterPro" id="IPR051609">
    <property type="entry name" value="NmrA/Isoflavone_reductase-like"/>
</dbReference>
<dbReference type="Gene3D" id="3.90.25.10">
    <property type="entry name" value="UDP-galactose 4-epimerase, domain 1"/>
    <property type="match status" value="1"/>
</dbReference>
<dbReference type="InterPro" id="IPR008030">
    <property type="entry name" value="NmrA-like"/>
</dbReference>
<dbReference type="PANTHER" id="PTHR47706:SF4">
    <property type="entry name" value="NMRA-LIKE DOMAIN-CONTAINING PROTEIN"/>
    <property type="match status" value="1"/>
</dbReference>
<protein>
    <recommendedName>
        <fullName evidence="4">NmrA-like domain-containing protein</fullName>
    </recommendedName>
</protein>
<dbReference type="Gene3D" id="3.40.50.720">
    <property type="entry name" value="NAD(P)-binding Rossmann-like Domain"/>
    <property type="match status" value="1"/>
</dbReference>
<evidence type="ECO:0000256" key="3">
    <source>
        <dbReference type="ARBA" id="ARBA00023002"/>
    </source>
</evidence>
<dbReference type="Proteomes" id="UP000573603">
    <property type="component" value="Unassembled WGS sequence"/>
</dbReference>
<evidence type="ECO:0000313" key="6">
    <source>
        <dbReference type="Proteomes" id="UP000573603"/>
    </source>
</evidence>
<sequence>MVVVAVAGGTGNVGRTIVEALLATAKHEVLILGRKINSKLSTELGVPIIAVDYTDVDALAKILEDNKIDVVISALTMLPSPNGDGPYEIELIRAADKSVTTKRFISSDWTFPVTENIDICWESRHIPKLSSVKPKLEAEEELKNATSLETTKFYNGYFLDYWGLPKVKSHMPPMTLVLDIPHNMAAIPGIGDVPVVFTHTRDVARFVASSLDLKKWEPRYYIVGDRMTWNNFLHIVEEVKGTTFAVVHDSLEKLDQGEVTELPGHRDLYQILPKEICKSLLSTFGFWFADGSFNLQPEVSLNDIFPEIKTLTVREMIEEAWR</sequence>